<proteinExistence type="predicted"/>
<evidence type="ECO:0000313" key="2">
    <source>
        <dbReference type="Proteomes" id="UP000023152"/>
    </source>
</evidence>
<evidence type="ECO:0000313" key="1">
    <source>
        <dbReference type="EMBL" id="ETO05415.1"/>
    </source>
</evidence>
<sequence>MRRANMIYSCDVSWISPFKHEREILFSKSNFSQFCREEHKEFSAWNAKIESEDENTQMILLTWTIYDQFIRQTMSISFQGSMDQALKYLLIFEKWRNETKNKMKYEEKKKEFMERRCCNHHINLFCISVTEGKTSKYTPIELAIMATVRNGLPFVETNKEIYNFKR</sequence>
<dbReference type="Proteomes" id="UP000023152">
    <property type="component" value="Unassembled WGS sequence"/>
</dbReference>
<reference evidence="1 2" key="1">
    <citation type="journal article" date="2013" name="Curr. Biol.">
        <title>The Genome of the Foraminiferan Reticulomyxa filosa.</title>
        <authorList>
            <person name="Glockner G."/>
            <person name="Hulsmann N."/>
            <person name="Schleicher M."/>
            <person name="Noegel A.A."/>
            <person name="Eichinger L."/>
            <person name="Gallinger C."/>
            <person name="Pawlowski J."/>
            <person name="Sierra R."/>
            <person name="Euteneuer U."/>
            <person name="Pillet L."/>
            <person name="Moustafa A."/>
            <person name="Platzer M."/>
            <person name="Groth M."/>
            <person name="Szafranski K."/>
            <person name="Schliwa M."/>
        </authorList>
    </citation>
    <scope>NUCLEOTIDE SEQUENCE [LARGE SCALE GENOMIC DNA]</scope>
</reference>
<dbReference type="EMBL" id="ASPP01028146">
    <property type="protein sequence ID" value="ETO05415.1"/>
    <property type="molecule type" value="Genomic_DNA"/>
</dbReference>
<name>X6LXI8_RETFI</name>
<comment type="caution">
    <text evidence="1">The sequence shown here is derived from an EMBL/GenBank/DDBJ whole genome shotgun (WGS) entry which is preliminary data.</text>
</comment>
<accession>X6LXI8</accession>
<organism evidence="1 2">
    <name type="scientific">Reticulomyxa filosa</name>
    <dbReference type="NCBI Taxonomy" id="46433"/>
    <lineage>
        <taxon>Eukaryota</taxon>
        <taxon>Sar</taxon>
        <taxon>Rhizaria</taxon>
        <taxon>Retaria</taxon>
        <taxon>Foraminifera</taxon>
        <taxon>Monothalamids</taxon>
        <taxon>Reticulomyxidae</taxon>
        <taxon>Reticulomyxa</taxon>
    </lineage>
</organism>
<gene>
    <name evidence="1" type="ORF">RFI_31979</name>
</gene>
<protein>
    <submittedName>
        <fullName evidence="1">Uncharacterized protein</fullName>
    </submittedName>
</protein>
<keyword evidence="2" id="KW-1185">Reference proteome</keyword>
<dbReference type="AlphaFoldDB" id="X6LXI8"/>